<sequence>MNEYYSAHFGTLAERIDQAWDDFRNEDKEDKQREKALDFLIFAFDLQVPEERDIEVTVKLIDLMAERNRHKKNNPEYVPGKAPFFLDLPPEKLRVGRTKDYQVSPDSDIAAALDEGDLLDVRTESRIKDHIHHTSFYDEHSRAHYRVSIKEGLFYRHGKVFDTRRYVTHGKKEFAAYTLNANGELSLFNHKDMKDRIAHSSLNKGTPVVAAGEMQIKEGRLIAITTHSGHYQPSLFSVYRLLQYFSSHGVDISQANILTFDDPADTLRCQSKKLKINAYDGKVTLKFHATSATDIFVGIKQIMKNNVAQATKVISDYQRGSINRKLYVRFGIYNKGLTRERRILAMQFIDAMATLDNQLDSLNHPETIVKKIEEMIGIVDQYAKNNNDLSEKHGKNKASGTLNKHFHDYKTRLELIKNHYEMNRKSMLSTRERDALKNIR</sequence>
<dbReference type="AlphaFoldDB" id="A0A0W0YXI8"/>
<name>A0A0W0YXI8_LEGSP</name>
<reference evidence="3 4" key="1">
    <citation type="submission" date="2015-11" db="EMBL/GenBank/DDBJ databases">
        <title>Genomic analysis of 38 Legionella species identifies large and diverse effector repertoires.</title>
        <authorList>
            <person name="Burstein D."/>
            <person name="Amaro F."/>
            <person name="Zusman T."/>
            <person name="Lifshitz Z."/>
            <person name="Cohen O."/>
            <person name="Gilbert J.A."/>
            <person name="Pupko T."/>
            <person name="Shuman H.A."/>
            <person name="Segal G."/>
        </authorList>
    </citation>
    <scope>NUCLEOTIDE SEQUENCE [LARGE SCALE GENOMIC DNA]</scope>
    <source>
        <strain evidence="3 4">Mt.St.Helens-9</strain>
    </source>
</reference>
<gene>
    <name evidence="3" type="ORF">Lspi_2246</name>
</gene>
<evidence type="ECO:0000256" key="1">
    <source>
        <dbReference type="ARBA" id="ARBA00004496"/>
    </source>
</evidence>
<keyword evidence="2" id="KW-0963">Cytoplasm</keyword>
<accession>A0A0W0YXI8</accession>
<dbReference type="GO" id="GO:0005737">
    <property type="term" value="C:cytoplasm"/>
    <property type="evidence" value="ECO:0007669"/>
    <property type="project" value="UniProtKB-SubCell"/>
</dbReference>
<dbReference type="EMBL" id="LNYX01000031">
    <property type="protein sequence ID" value="KTD61616.1"/>
    <property type="molecule type" value="Genomic_DNA"/>
</dbReference>
<organism evidence="3 4">
    <name type="scientific">Legionella spiritensis</name>
    <dbReference type="NCBI Taxonomy" id="452"/>
    <lineage>
        <taxon>Bacteria</taxon>
        <taxon>Pseudomonadati</taxon>
        <taxon>Pseudomonadota</taxon>
        <taxon>Gammaproteobacteria</taxon>
        <taxon>Legionellales</taxon>
        <taxon>Legionellaceae</taxon>
        <taxon>Legionella</taxon>
    </lineage>
</organism>
<proteinExistence type="predicted"/>
<dbReference type="PATRIC" id="fig|452.5.peg.2477"/>
<dbReference type="Proteomes" id="UP000054877">
    <property type="component" value="Unassembled WGS sequence"/>
</dbReference>
<dbReference type="RefSeq" id="WP_058484157.1">
    <property type="nucleotide sequence ID" value="NZ_CAAAII010000001.1"/>
</dbReference>
<comment type="subcellular location">
    <subcellularLocation>
        <location evidence="1">Cytoplasm</location>
    </subcellularLocation>
</comment>
<comment type="caution">
    <text evidence="3">The sequence shown here is derived from an EMBL/GenBank/DDBJ whole genome shotgun (WGS) entry which is preliminary data.</text>
</comment>
<evidence type="ECO:0000256" key="2">
    <source>
        <dbReference type="ARBA" id="ARBA00022490"/>
    </source>
</evidence>
<dbReference type="PANTHER" id="PTHR31250">
    <property type="entry name" value="IQ DOMAIN-CONTAINING PROTEIN IQM3"/>
    <property type="match status" value="1"/>
</dbReference>
<dbReference type="STRING" id="452.Lspi_2246"/>
<dbReference type="OrthoDB" id="5654135at2"/>
<protein>
    <submittedName>
        <fullName evidence="3">Uncharacterized protein</fullName>
    </submittedName>
</protein>
<dbReference type="PANTHER" id="PTHR31250:SF27">
    <property type="entry name" value="IQ DOMAIN-CONTAINING PROTEIN IQM5"/>
    <property type="match status" value="1"/>
</dbReference>
<keyword evidence="4" id="KW-1185">Reference proteome</keyword>
<evidence type="ECO:0000313" key="4">
    <source>
        <dbReference type="Proteomes" id="UP000054877"/>
    </source>
</evidence>
<evidence type="ECO:0000313" key="3">
    <source>
        <dbReference type="EMBL" id="KTD61616.1"/>
    </source>
</evidence>
<dbReference type="InterPro" id="IPR044159">
    <property type="entry name" value="IQM"/>
</dbReference>